<organism evidence="4 5">
    <name type="scientific">Ancylostoma caninum</name>
    <name type="common">Dog hookworm</name>
    <dbReference type="NCBI Taxonomy" id="29170"/>
    <lineage>
        <taxon>Eukaryota</taxon>
        <taxon>Metazoa</taxon>
        <taxon>Ecdysozoa</taxon>
        <taxon>Nematoda</taxon>
        <taxon>Chromadorea</taxon>
        <taxon>Rhabditida</taxon>
        <taxon>Rhabditina</taxon>
        <taxon>Rhabditomorpha</taxon>
        <taxon>Strongyloidea</taxon>
        <taxon>Ancylostomatidae</taxon>
        <taxon>Ancylostomatinae</taxon>
        <taxon>Ancylostoma</taxon>
    </lineage>
</organism>
<dbReference type="STRING" id="29170.A0A368GYF0"/>
<evidence type="ECO:0000313" key="5">
    <source>
        <dbReference type="Proteomes" id="UP000252519"/>
    </source>
</evidence>
<dbReference type="InterPro" id="IPR051799">
    <property type="entry name" value="NADH_flavin_oxidoreductase"/>
</dbReference>
<evidence type="ECO:0000259" key="3">
    <source>
        <dbReference type="Pfam" id="PF00724"/>
    </source>
</evidence>
<keyword evidence="1" id="KW-0285">Flavoprotein</keyword>
<dbReference type="InterPro" id="IPR013785">
    <property type="entry name" value="Aldolase_TIM"/>
</dbReference>
<name>A0A368GYF0_ANCCA</name>
<keyword evidence="5" id="KW-1185">Reference proteome</keyword>
<dbReference type="GO" id="GO:0016491">
    <property type="term" value="F:oxidoreductase activity"/>
    <property type="evidence" value="ECO:0007669"/>
    <property type="project" value="UniProtKB-KW"/>
</dbReference>
<dbReference type="PANTHER" id="PTHR43656:SF2">
    <property type="entry name" value="BINDING OXIDOREDUCTASE, PUTATIVE (AFU_ORTHOLOGUE AFUA_2G08260)-RELATED"/>
    <property type="match status" value="1"/>
</dbReference>
<dbReference type="GO" id="GO:0010181">
    <property type="term" value="F:FMN binding"/>
    <property type="evidence" value="ECO:0007669"/>
    <property type="project" value="InterPro"/>
</dbReference>
<dbReference type="SUPFAM" id="SSF51395">
    <property type="entry name" value="FMN-linked oxidoreductases"/>
    <property type="match status" value="1"/>
</dbReference>
<feature type="domain" description="NADH:flavin oxidoreductase/NADH oxidase N-terminal" evidence="3">
    <location>
        <begin position="87"/>
        <end position="140"/>
    </location>
</feature>
<dbReference type="InterPro" id="IPR001155">
    <property type="entry name" value="OxRdtase_FMN_N"/>
</dbReference>
<gene>
    <name evidence="4" type="ORF">ANCCAN_05861</name>
</gene>
<comment type="caution">
    <text evidence="4">The sequence shown here is derived from an EMBL/GenBank/DDBJ whole genome shotgun (WGS) entry which is preliminary data.</text>
</comment>
<dbReference type="Proteomes" id="UP000252519">
    <property type="component" value="Unassembled WGS sequence"/>
</dbReference>
<dbReference type="EMBL" id="JOJR01000052">
    <property type="protein sequence ID" value="RCN48035.1"/>
    <property type="molecule type" value="Genomic_DNA"/>
</dbReference>
<evidence type="ECO:0000256" key="1">
    <source>
        <dbReference type="ARBA" id="ARBA00022630"/>
    </source>
</evidence>
<dbReference type="PANTHER" id="PTHR43656">
    <property type="entry name" value="BINDING OXIDOREDUCTASE, PUTATIVE (AFU_ORTHOLOGUE AFUA_2G08260)-RELATED"/>
    <property type="match status" value="1"/>
</dbReference>
<dbReference type="OrthoDB" id="1663137at2759"/>
<protein>
    <recommendedName>
        <fullName evidence="3">NADH:flavin oxidoreductase/NADH oxidase N-terminal domain-containing protein</fullName>
    </recommendedName>
</protein>
<reference evidence="4 5" key="1">
    <citation type="submission" date="2014-10" db="EMBL/GenBank/DDBJ databases">
        <title>Draft genome of the hookworm Ancylostoma caninum.</title>
        <authorList>
            <person name="Mitreva M."/>
        </authorList>
    </citation>
    <scope>NUCLEOTIDE SEQUENCE [LARGE SCALE GENOMIC DNA]</scope>
    <source>
        <strain evidence="4 5">Baltimore</strain>
    </source>
</reference>
<dbReference type="AlphaFoldDB" id="A0A368GYF0"/>
<dbReference type="Gene3D" id="3.20.20.70">
    <property type="entry name" value="Aldolase class I"/>
    <property type="match status" value="1"/>
</dbReference>
<sequence length="141" mass="15595">MFSEMAKVSKCDGALIIAQLSHASRQTLIAVNENPYSCSDIPIVSKIVTSGKPLPLKLEQIKTEVVDRFVFATKFVSESGFWLVNENVTNKTVLEGFDGAEIHAAHGFLLLQFLSPSTNKRTDKYGGSLENRARIIIIIIR</sequence>
<dbReference type="Pfam" id="PF00724">
    <property type="entry name" value="Oxidored_FMN"/>
    <property type="match status" value="1"/>
</dbReference>
<evidence type="ECO:0000313" key="4">
    <source>
        <dbReference type="EMBL" id="RCN48035.1"/>
    </source>
</evidence>
<keyword evidence="2" id="KW-0560">Oxidoreductase</keyword>
<proteinExistence type="predicted"/>
<accession>A0A368GYF0</accession>
<evidence type="ECO:0000256" key="2">
    <source>
        <dbReference type="ARBA" id="ARBA00023002"/>
    </source>
</evidence>